<evidence type="ECO:0000256" key="2">
    <source>
        <dbReference type="PROSITE-ProRule" id="PRU00335"/>
    </source>
</evidence>
<keyword evidence="1 2" id="KW-0238">DNA-binding</keyword>
<name>A0A9D7ECR9_9PROT</name>
<dbReference type="PROSITE" id="PS50977">
    <property type="entry name" value="HTH_TETR_2"/>
    <property type="match status" value="1"/>
</dbReference>
<dbReference type="EMBL" id="JADJEV010000005">
    <property type="protein sequence ID" value="MBK6975212.1"/>
    <property type="molecule type" value="Genomic_DNA"/>
</dbReference>
<reference evidence="4" key="1">
    <citation type="submission" date="2020-10" db="EMBL/GenBank/DDBJ databases">
        <title>Connecting structure to function with the recovery of over 1000 high-quality activated sludge metagenome-assembled genomes encoding full-length rRNA genes using long-read sequencing.</title>
        <authorList>
            <person name="Singleton C.M."/>
            <person name="Petriglieri F."/>
            <person name="Kristensen J.M."/>
            <person name="Kirkegaard R.H."/>
            <person name="Michaelsen T.Y."/>
            <person name="Andersen M.H."/>
            <person name="Karst S.M."/>
            <person name="Dueholm M.S."/>
            <person name="Nielsen P.H."/>
            <person name="Albertsen M."/>
        </authorList>
    </citation>
    <scope>NUCLEOTIDE SEQUENCE</scope>
    <source>
        <strain evidence="4">Bjer_18-Q3-R1-45_BAT3C.347</strain>
    </source>
</reference>
<dbReference type="AlphaFoldDB" id="A0A9D7ECR9"/>
<proteinExistence type="predicted"/>
<organism evidence="4 5">
    <name type="scientific">Candidatus Methylophosphatis roskildensis</name>
    <dbReference type="NCBI Taxonomy" id="2899263"/>
    <lineage>
        <taxon>Bacteria</taxon>
        <taxon>Pseudomonadati</taxon>
        <taxon>Pseudomonadota</taxon>
        <taxon>Betaproteobacteria</taxon>
        <taxon>Nitrosomonadales</taxon>
        <taxon>Sterolibacteriaceae</taxon>
        <taxon>Candidatus Methylophosphatis</taxon>
    </lineage>
</organism>
<dbReference type="SUPFAM" id="SSF46689">
    <property type="entry name" value="Homeodomain-like"/>
    <property type="match status" value="1"/>
</dbReference>
<gene>
    <name evidence="4" type="ORF">IPH26_20480</name>
</gene>
<feature type="domain" description="HTH tetR-type" evidence="3">
    <location>
        <begin position="6"/>
        <end position="66"/>
    </location>
</feature>
<evidence type="ECO:0000259" key="3">
    <source>
        <dbReference type="PROSITE" id="PS50977"/>
    </source>
</evidence>
<protein>
    <submittedName>
        <fullName evidence="4">TetR/AcrR family transcriptional regulator</fullName>
    </submittedName>
</protein>
<dbReference type="Pfam" id="PF00440">
    <property type="entry name" value="TetR_N"/>
    <property type="match status" value="1"/>
</dbReference>
<evidence type="ECO:0000256" key="1">
    <source>
        <dbReference type="ARBA" id="ARBA00023125"/>
    </source>
</evidence>
<dbReference type="PANTHER" id="PTHR43479:SF11">
    <property type="entry name" value="ACREF_ENVCD OPERON REPRESSOR-RELATED"/>
    <property type="match status" value="1"/>
</dbReference>
<dbReference type="InterPro" id="IPR009057">
    <property type="entry name" value="Homeodomain-like_sf"/>
</dbReference>
<dbReference type="Gene3D" id="1.10.357.10">
    <property type="entry name" value="Tetracycline Repressor, domain 2"/>
    <property type="match status" value="1"/>
</dbReference>
<dbReference type="GO" id="GO:0003677">
    <property type="term" value="F:DNA binding"/>
    <property type="evidence" value="ECO:0007669"/>
    <property type="project" value="UniProtKB-UniRule"/>
</dbReference>
<dbReference type="InterPro" id="IPR001647">
    <property type="entry name" value="HTH_TetR"/>
</dbReference>
<accession>A0A9D7ECR9</accession>
<dbReference type="PRINTS" id="PR00455">
    <property type="entry name" value="HTHTETR"/>
</dbReference>
<dbReference type="InterPro" id="IPR050624">
    <property type="entry name" value="HTH-type_Tx_Regulator"/>
</dbReference>
<dbReference type="Proteomes" id="UP000807785">
    <property type="component" value="Unassembled WGS sequence"/>
</dbReference>
<evidence type="ECO:0000313" key="5">
    <source>
        <dbReference type="Proteomes" id="UP000807785"/>
    </source>
</evidence>
<feature type="DNA-binding region" description="H-T-H motif" evidence="2">
    <location>
        <begin position="29"/>
        <end position="48"/>
    </location>
</feature>
<comment type="caution">
    <text evidence="4">The sequence shown here is derived from an EMBL/GenBank/DDBJ whole genome shotgun (WGS) entry which is preliminary data.</text>
</comment>
<evidence type="ECO:0000313" key="4">
    <source>
        <dbReference type="EMBL" id="MBK6975212.1"/>
    </source>
</evidence>
<sequence length="226" mass="24213">MARPSQNIDQRLLEAGRRLLPDLGCAALSVRRLAAEAGVNAGMFHYHFRTKDVFLQALLQSTYDDMFARLQPAASAESSSVTQNLRRALNIIARFVRDNRRLMLRLLTDAVSGEKLAADFLRANMPRHIAVVAGLMDTARHQGRLAAIAPEQMIGFTIGAIGMPIIVGAAFETGQLPPMPALAHFASETLSDDAIAQRIDLALAALSVAIHDDSAAASRGSASAGE</sequence>
<dbReference type="PANTHER" id="PTHR43479">
    <property type="entry name" value="ACREF/ENVCD OPERON REPRESSOR-RELATED"/>
    <property type="match status" value="1"/>
</dbReference>